<dbReference type="InterPro" id="IPR000086">
    <property type="entry name" value="NUDIX_hydrolase_dom"/>
</dbReference>
<organism evidence="2">
    <name type="scientific">viral metagenome</name>
    <dbReference type="NCBI Taxonomy" id="1070528"/>
    <lineage>
        <taxon>unclassified sequences</taxon>
        <taxon>metagenomes</taxon>
        <taxon>organismal metagenomes</taxon>
    </lineage>
</organism>
<accession>A0A6C0BUI0</accession>
<dbReference type="Pfam" id="PF00293">
    <property type="entry name" value="NUDIX"/>
    <property type="match status" value="1"/>
</dbReference>
<dbReference type="SUPFAM" id="SSF55811">
    <property type="entry name" value="Nudix"/>
    <property type="match status" value="1"/>
</dbReference>
<proteinExistence type="predicted"/>
<sequence length="164" mass="19151">MAGILPYIQDKNGGIYFLFGRERINNNHGCADNGLWSDFGGSREKGETLKSCAIREGSEELCGFLCKSLIKESIKSEISIKTYTTFSVYLNYDKYHTLPEYLNSHYEFMSKHPQIKPLIKDPNNGLYEKDKFAWFSLKDIREKRDQFRPFYREVLDLIVAEFGY</sequence>
<dbReference type="InterPro" id="IPR015797">
    <property type="entry name" value="NUDIX_hydrolase-like_dom_sf"/>
</dbReference>
<protein>
    <recommendedName>
        <fullName evidence="1">Nudix hydrolase domain-containing protein</fullName>
    </recommendedName>
</protein>
<dbReference type="EMBL" id="MN739256">
    <property type="protein sequence ID" value="QHS95740.1"/>
    <property type="molecule type" value="Genomic_DNA"/>
</dbReference>
<evidence type="ECO:0000259" key="1">
    <source>
        <dbReference type="PROSITE" id="PS51462"/>
    </source>
</evidence>
<evidence type="ECO:0000313" key="2">
    <source>
        <dbReference type="EMBL" id="QHS95740.1"/>
    </source>
</evidence>
<dbReference type="PROSITE" id="PS51462">
    <property type="entry name" value="NUDIX"/>
    <property type="match status" value="1"/>
</dbReference>
<dbReference type="AlphaFoldDB" id="A0A6C0BUI0"/>
<reference evidence="2" key="1">
    <citation type="journal article" date="2020" name="Nature">
        <title>Giant virus diversity and host interactions through global metagenomics.</title>
        <authorList>
            <person name="Schulz F."/>
            <person name="Roux S."/>
            <person name="Paez-Espino D."/>
            <person name="Jungbluth S."/>
            <person name="Walsh D.A."/>
            <person name="Denef V.J."/>
            <person name="McMahon K.D."/>
            <person name="Konstantinidis K.T."/>
            <person name="Eloe-Fadrosh E.A."/>
            <person name="Kyrpides N.C."/>
            <person name="Woyke T."/>
        </authorList>
    </citation>
    <scope>NUCLEOTIDE SEQUENCE</scope>
    <source>
        <strain evidence="2">GVMAG-M-3300018868-6</strain>
    </source>
</reference>
<name>A0A6C0BUI0_9ZZZZ</name>
<feature type="domain" description="Nudix hydrolase" evidence="1">
    <location>
        <begin position="1"/>
        <end position="160"/>
    </location>
</feature>
<dbReference type="Gene3D" id="3.90.79.10">
    <property type="entry name" value="Nucleoside Triphosphate Pyrophosphohydrolase"/>
    <property type="match status" value="1"/>
</dbReference>